<dbReference type="Proteomes" id="UP000737018">
    <property type="component" value="Unassembled WGS sequence"/>
</dbReference>
<dbReference type="PANTHER" id="PTHR36617:SF15">
    <property type="entry name" value="REVERSE TRANSCRIPTASE ZINC-BINDING DOMAIN-CONTAINING PROTEIN"/>
    <property type="match status" value="1"/>
</dbReference>
<proteinExistence type="predicted"/>
<evidence type="ECO:0000259" key="1">
    <source>
        <dbReference type="Pfam" id="PF13966"/>
    </source>
</evidence>
<comment type="caution">
    <text evidence="2">The sequence shown here is derived from an EMBL/GenBank/DDBJ whole genome shotgun (WGS) entry which is preliminary data.</text>
</comment>
<accession>A0A8J4RBC2</accession>
<name>A0A8J4RBC2_9ROSI</name>
<dbReference type="InterPro" id="IPR026960">
    <property type="entry name" value="RVT-Znf"/>
</dbReference>
<dbReference type="PANTHER" id="PTHR36617">
    <property type="entry name" value="PROTEIN, PUTATIVE-RELATED"/>
    <property type="match status" value="1"/>
</dbReference>
<evidence type="ECO:0000313" key="3">
    <source>
        <dbReference type="Proteomes" id="UP000737018"/>
    </source>
</evidence>
<dbReference type="OrthoDB" id="1735322at2759"/>
<gene>
    <name evidence="2" type="ORF">CMV_006074</name>
</gene>
<protein>
    <recommendedName>
        <fullName evidence="1">Reverse transcriptase zinc-binding domain-containing protein</fullName>
    </recommendedName>
</protein>
<reference evidence="2" key="1">
    <citation type="submission" date="2020-03" db="EMBL/GenBank/DDBJ databases">
        <title>Castanea mollissima Vanexum genome sequencing.</title>
        <authorList>
            <person name="Staton M."/>
        </authorList>
    </citation>
    <scope>NUCLEOTIDE SEQUENCE</scope>
    <source>
        <tissue evidence="2">Leaf</tissue>
    </source>
</reference>
<keyword evidence="3" id="KW-1185">Reference proteome</keyword>
<sequence length="235" mass="26934">MVSAMVAGLVRKWSSKRCDLGKYCSADRRRSRDPDKLPTSPNWVAVKLGSQTFEKAICWGVGNGERIKVSTDCWIKGQSLRELVQGPLTRSESDMVVVDFMYSGCRGWIWEDISFVLPQDIRDKIRAIPCQQVGNEEDKIIWKFSKDGNFSTKSAYDLANLAQEQLPSFLGQWIWKLDVLPKIVNFLWLILYNSMPVRDVLASRGIDCNRRCPLCKDLPKSINHLLRECVFAHDF</sequence>
<dbReference type="AlphaFoldDB" id="A0A8J4RBC2"/>
<dbReference type="EMBL" id="JRKL02000558">
    <property type="protein sequence ID" value="KAF3970206.1"/>
    <property type="molecule type" value="Genomic_DNA"/>
</dbReference>
<organism evidence="2 3">
    <name type="scientific">Castanea mollissima</name>
    <name type="common">Chinese chestnut</name>
    <dbReference type="NCBI Taxonomy" id="60419"/>
    <lineage>
        <taxon>Eukaryota</taxon>
        <taxon>Viridiplantae</taxon>
        <taxon>Streptophyta</taxon>
        <taxon>Embryophyta</taxon>
        <taxon>Tracheophyta</taxon>
        <taxon>Spermatophyta</taxon>
        <taxon>Magnoliopsida</taxon>
        <taxon>eudicotyledons</taxon>
        <taxon>Gunneridae</taxon>
        <taxon>Pentapetalae</taxon>
        <taxon>rosids</taxon>
        <taxon>fabids</taxon>
        <taxon>Fagales</taxon>
        <taxon>Fagaceae</taxon>
        <taxon>Castanea</taxon>
    </lineage>
</organism>
<evidence type="ECO:0000313" key="2">
    <source>
        <dbReference type="EMBL" id="KAF3970206.1"/>
    </source>
</evidence>
<dbReference type="Pfam" id="PF13966">
    <property type="entry name" value="zf-RVT"/>
    <property type="match status" value="1"/>
</dbReference>
<feature type="domain" description="Reverse transcriptase zinc-binding" evidence="1">
    <location>
        <begin position="150"/>
        <end position="233"/>
    </location>
</feature>